<gene>
    <name evidence="19" type="ORF">B0T16DRAFT_326549</name>
</gene>
<keyword evidence="20" id="KW-1185">Reference proteome</keyword>
<evidence type="ECO:0000256" key="1">
    <source>
        <dbReference type="ARBA" id="ARBA00004884"/>
    </source>
</evidence>
<comment type="caution">
    <text evidence="19">The sequence shown here is derived from an EMBL/GenBank/DDBJ whole genome shotgun (WGS) entry which is preliminary data.</text>
</comment>
<dbReference type="SUPFAM" id="SSF52283">
    <property type="entry name" value="Formate/glycerate dehydrogenase catalytic domain-like"/>
    <property type="match status" value="1"/>
</dbReference>
<evidence type="ECO:0000256" key="7">
    <source>
        <dbReference type="ARBA" id="ARBA00023002"/>
    </source>
</evidence>
<evidence type="ECO:0000256" key="10">
    <source>
        <dbReference type="ARBA" id="ARBA00023157"/>
    </source>
</evidence>
<keyword evidence="7 13" id="KW-0560">Oxidoreductase</keyword>
<protein>
    <recommendedName>
        <fullName evidence="5 13">Saccharopine dehydrogenase [NAD(+), L-lysine-forming]</fullName>
        <shortName evidence="13">SDH</shortName>
        <ecNumber evidence="4 13">1.5.1.7</ecNumber>
    </recommendedName>
    <alternativeName>
        <fullName evidence="11 13">Lysine--2-oxoglutarate reductase</fullName>
    </alternativeName>
</protein>
<dbReference type="Pfam" id="PF05222">
    <property type="entry name" value="AlaDh_PNT_N"/>
    <property type="match status" value="1"/>
</dbReference>
<organism evidence="19 20">
    <name type="scientific">Cercophora newfieldiana</name>
    <dbReference type="NCBI Taxonomy" id="92897"/>
    <lineage>
        <taxon>Eukaryota</taxon>
        <taxon>Fungi</taxon>
        <taxon>Dikarya</taxon>
        <taxon>Ascomycota</taxon>
        <taxon>Pezizomycotina</taxon>
        <taxon>Sordariomycetes</taxon>
        <taxon>Sordariomycetidae</taxon>
        <taxon>Sordariales</taxon>
        <taxon>Lasiosphaeriaceae</taxon>
        <taxon>Cercophora</taxon>
    </lineage>
</organism>
<dbReference type="PANTHER" id="PTHR11133:SF23">
    <property type="entry name" value="SACCHAROPINE DEHYDROGENASE [NAD(+), L-LYSINE-FORMING]"/>
    <property type="match status" value="1"/>
</dbReference>
<evidence type="ECO:0000256" key="12">
    <source>
        <dbReference type="ARBA" id="ARBA00047860"/>
    </source>
</evidence>
<dbReference type="SUPFAM" id="SSF51735">
    <property type="entry name" value="NAD(P)-binding Rossmann-fold domains"/>
    <property type="match status" value="1"/>
</dbReference>
<evidence type="ECO:0000256" key="5">
    <source>
        <dbReference type="ARBA" id="ARBA00021221"/>
    </source>
</evidence>
<dbReference type="GO" id="GO:0019878">
    <property type="term" value="P:lysine biosynthetic process via aminoadipic acid"/>
    <property type="evidence" value="ECO:0007669"/>
    <property type="project" value="TreeGrafter"/>
</dbReference>
<dbReference type="InterPro" id="IPR027281">
    <property type="entry name" value="Lys1"/>
</dbReference>
<evidence type="ECO:0000259" key="18">
    <source>
        <dbReference type="SMART" id="SM01003"/>
    </source>
</evidence>
<comment type="similarity">
    <text evidence="2 13">Belongs to the AlaDH/PNT family.</text>
</comment>
<evidence type="ECO:0000256" key="6">
    <source>
        <dbReference type="ARBA" id="ARBA00022605"/>
    </source>
</evidence>
<evidence type="ECO:0000256" key="3">
    <source>
        <dbReference type="ARBA" id="ARBA00011245"/>
    </source>
</evidence>
<evidence type="ECO:0000256" key="2">
    <source>
        <dbReference type="ARBA" id="ARBA00005689"/>
    </source>
</evidence>
<dbReference type="CDD" id="cd12188">
    <property type="entry name" value="SDH"/>
    <property type="match status" value="1"/>
</dbReference>
<evidence type="ECO:0000313" key="19">
    <source>
        <dbReference type="EMBL" id="KAK0649548.1"/>
    </source>
</evidence>
<evidence type="ECO:0000256" key="15">
    <source>
        <dbReference type="PIRSR" id="PIRSR018250-3"/>
    </source>
</evidence>
<evidence type="ECO:0000256" key="16">
    <source>
        <dbReference type="PIRSR" id="PIRSR018250-4"/>
    </source>
</evidence>
<dbReference type="PIRSF" id="PIRSF018250">
    <property type="entry name" value="Saccharopine_DH_Lys"/>
    <property type="match status" value="1"/>
</dbReference>
<dbReference type="FunFam" id="3.40.50.720:FF:000217">
    <property type="entry name" value="Saccharopine dehydrogenase [NAD(+), L-lysine-forming]"/>
    <property type="match status" value="1"/>
</dbReference>
<evidence type="ECO:0000256" key="11">
    <source>
        <dbReference type="ARBA" id="ARBA00033228"/>
    </source>
</evidence>
<evidence type="ECO:0000256" key="9">
    <source>
        <dbReference type="ARBA" id="ARBA00023154"/>
    </source>
</evidence>
<dbReference type="AlphaFoldDB" id="A0AA39YBM0"/>
<dbReference type="GO" id="GO:0004754">
    <property type="term" value="F:saccharopine dehydrogenase (NAD+, L-lysine-forming) activity"/>
    <property type="evidence" value="ECO:0007669"/>
    <property type="project" value="UniProtKB-EC"/>
</dbReference>
<dbReference type="EMBL" id="JAULSV010000003">
    <property type="protein sequence ID" value="KAK0649548.1"/>
    <property type="molecule type" value="Genomic_DNA"/>
</dbReference>
<evidence type="ECO:0000256" key="13">
    <source>
        <dbReference type="PIRNR" id="PIRNR018250"/>
    </source>
</evidence>
<keyword evidence="8 13" id="KW-0520">NAD</keyword>
<dbReference type="SMART" id="SM01003">
    <property type="entry name" value="AlaDh_PNT_N"/>
    <property type="match status" value="1"/>
</dbReference>
<accession>A0AA39YBM0</accession>
<feature type="domain" description="Alanine dehydrogenase/pyridine nucleotide transhydrogenase N-terminal" evidence="18">
    <location>
        <begin position="11"/>
        <end position="145"/>
    </location>
</feature>
<evidence type="ECO:0000256" key="14">
    <source>
        <dbReference type="PIRSR" id="PIRSR018250-1"/>
    </source>
</evidence>
<proteinExistence type="inferred from homology"/>
<evidence type="ECO:0000313" key="20">
    <source>
        <dbReference type="Proteomes" id="UP001174936"/>
    </source>
</evidence>
<keyword evidence="6 13" id="KW-0028">Amino-acid biosynthesis</keyword>
<feature type="active site" description="Proton donor" evidence="14">
    <location>
        <position position="99"/>
    </location>
</feature>
<feature type="binding site" evidence="15">
    <location>
        <position position="282"/>
    </location>
    <ligand>
        <name>NAD(+)</name>
        <dbReference type="ChEBI" id="CHEBI:57540"/>
    </ligand>
</feature>
<dbReference type="InterPro" id="IPR036291">
    <property type="entry name" value="NAD(P)-bd_dom_sf"/>
</dbReference>
<dbReference type="InterPro" id="IPR007886">
    <property type="entry name" value="AlaDH/PNT_N"/>
</dbReference>
<dbReference type="InterPro" id="IPR007698">
    <property type="entry name" value="AlaDH/PNT_NAD(H)-bd"/>
</dbReference>
<dbReference type="Gene3D" id="3.40.50.720">
    <property type="entry name" value="NAD(P)-binding Rossmann-like Domain"/>
    <property type="match status" value="2"/>
</dbReference>
<feature type="binding site" evidence="15">
    <location>
        <position position="254"/>
    </location>
    <ligand>
        <name>NAD(+)</name>
        <dbReference type="ChEBI" id="CHEBI:57540"/>
    </ligand>
</feature>
<feature type="disulfide bond" evidence="16">
    <location>
        <begin position="208"/>
        <end position="252"/>
    </location>
</feature>
<keyword evidence="9 13" id="KW-0457">Lysine biosynthesis</keyword>
<dbReference type="GO" id="GO:0005737">
    <property type="term" value="C:cytoplasm"/>
    <property type="evidence" value="ECO:0007669"/>
    <property type="project" value="TreeGrafter"/>
</dbReference>
<dbReference type="Proteomes" id="UP001174936">
    <property type="component" value="Unassembled WGS sequence"/>
</dbReference>
<evidence type="ECO:0000256" key="4">
    <source>
        <dbReference type="ARBA" id="ARBA00012847"/>
    </source>
</evidence>
<evidence type="ECO:0000256" key="8">
    <source>
        <dbReference type="ARBA" id="ARBA00023027"/>
    </source>
</evidence>
<sequence length="383" mass="42245">MITKDIRTVIHLRAETKHLERRTCLSPISVQELISVGYDVRVESSAERIYEDEEYETAGAQIVPEGSWTTAPRDHLIVGLKELPDDGSLLPHTHIHFGHCFKQQDGWAECISRYHDGGGKLYDLEFLCDNTGSRVAAFGYWAGYAGAAIAMMAWSQQLLHPGTRLGPLSLYDSSQKLRADVAAIMTQARKVNADANPRVVVIGAHGRCGKGAEALCQDMGLGPEEVTVWTRKDTARGGPFPEINDADILVNCIYLGRDRIPPFVTPASLSIPGRRLRVISDVSLDPNNPNNPLPVYSKYSSFIDPTVPVTVQGDGPELTVVSIDHLPNLIPREASDEFSAALLPTLRNLEWREEDKVWKSALAVYNETVKKLPRAEAVLVAEE</sequence>
<feature type="domain" description="Alanine dehydrogenase/pyridine nucleotide transhydrogenase NAD(H)-binding" evidence="17">
    <location>
        <begin position="182"/>
        <end position="322"/>
    </location>
</feature>
<dbReference type="PANTHER" id="PTHR11133">
    <property type="entry name" value="SACCHAROPINE DEHYDROGENASE"/>
    <property type="match status" value="1"/>
</dbReference>
<comment type="subunit">
    <text evidence="3">Monomer.</text>
</comment>
<feature type="active site" description="Proton acceptor" evidence="14">
    <location>
        <position position="81"/>
    </location>
</feature>
<dbReference type="EC" id="1.5.1.7" evidence="4 13"/>
<feature type="binding site" evidence="15">
    <location>
        <begin position="323"/>
        <end position="326"/>
    </location>
    <ligand>
        <name>NAD(+)</name>
        <dbReference type="ChEBI" id="CHEBI:57540"/>
    </ligand>
</feature>
<evidence type="ECO:0000259" key="17">
    <source>
        <dbReference type="SMART" id="SM01002"/>
    </source>
</evidence>
<keyword evidence="10" id="KW-1015">Disulfide bond</keyword>
<reference evidence="19" key="1">
    <citation type="submission" date="2023-06" db="EMBL/GenBank/DDBJ databases">
        <title>Genome-scale phylogeny and comparative genomics of the fungal order Sordariales.</title>
        <authorList>
            <consortium name="Lawrence Berkeley National Laboratory"/>
            <person name="Hensen N."/>
            <person name="Bonometti L."/>
            <person name="Westerberg I."/>
            <person name="Brannstrom I.O."/>
            <person name="Guillou S."/>
            <person name="Cros-Aarteil S."/>
            <person name="Calhoun S."/>
            <person name="Haridas S."/>
            <person name="Kuo A."/>
            <person name="Mondo S."/>
            <person name="Pangilinan J."/>
            <person name="Riley R."/>
            <person name="Labutti K."/>
            <person name="Andreopoulos B."/>
            <person name="Lipzen A."/>
            <person name="Chen C."/>
            <person name="Yanf M."/>
            <person name="Daum C."/>
            <person name="Ng V."/>
            <person name="Clum A."/>
            <person name="Steindorff A."/>
            <person name="Ohm R."/>
            <person name="Martin F."/>
            <person name="Silar P."/>
            <person name="Natvig D."/>
            <person name="Lalanne C."/>
            <person name="Gautier V."/>
            <person name="Ament-Velasquez S.L."/>
            <person name="Kruys A."/>
            <person name="Hutchinson M.I."/>
            <person name="Powell A.J."/>
            <person name="Barry K."/>
            <person name="Miller A.N."/>
            <person name="Grigoriev I.V."/>
            <person name="Debuchy R."/>
            <person name="Gladieux P."/>
            <person name="Thoren M.H."/>
            <person name="Johannesson H."/>
        </authorList>
    </citation>
    <scope>NUCLEOTIDE SEQUENCE</scope>
    <source>
        <strain evidence="19">SMH2532-1</strain>
    </source>
</reference>
<dbReference type="InterPro" id="IPR051168">
    <property type="entry name" value="AASS"/>
</dbReference>
<name>A0AA39YBM0_9PEZI</name>
<dbReference type="SMART" id="SM01002">
    <property type="entry name" value="AlaDh_PNT_C"/>
    <property type="match status" value="1"/>
</dbReference>
<comment type="pathway">
    <text evidence="1 13">Amino-acid biosynthesis; L-lysine biosynthesis via AAA pathway; L-lysine from L-alpha-aminoadipate (fungal route): step 3/3.</text>
</comment>
<feature type="binding site" evidence="15">
    <location>
        <position position="234"/>
    </location>
    <ligand>
        <name>NAD(+)</name>
        <dbReference type="ChEBI" id="CHEBI:57540"/>
    </ligand>
</feature>
<feature type="binding site" evidence="15">
    <location>
        <begin position="206"/>
        <end position="207"/>
    </location>
    <ligand>
        <name>NAD(+)</name>
        <dbReference type="ChEBI" id="CHEBI:57540"/>
    </ligand>
</feature>
<comment type="catalytic activity">
    <reaction evidence="12 13">
        <text>L-saccharopine + NAD(+) + H2O = L-lysine + 2-oxoglutarate + NADH + H(+)</text>
        <dbReference type="Rhea" id="RHEA:12440"/>
        <dbReference type="ChEBI" id="CHEBI:15377"/>
        <dbReference type="ChEBI" id="CHEBI:15378"/>
        <dbReference type="ChEBI" id="CHEBI:16810"/>
        <dbReference type="ChEBI" id="CHEBI:32551"/>
        <dbReference type="ChEBI" id="CHEBI:57540"/>
        <dbReference type="ChEBI" id="CHEBI:57945"/>
        <dbReference type="ChEBI" id="CHEBI:57951"/>
        <dbReference type="EC" id="1.5.1.7"/>
    </reaction>
</comment>